<dbReference type="EMBL" id="MU394321">
    <property type="protein sequence ID" value="KAI6085889.1"/>
    <property type="molecule type" value="Genomic_DNA"/>
</dbReference>
<dbReference type="Proteomes" id="UP001497680">
    <property type="component" value="Unassembled WGS sequence"/>
</dbReference>
<accession>A0ACC0CZQ1</accession>
<proteinExistence type="predicted"/>
<gene>
    <name evidence="1" type="ORF">F4821DRAFT_279066</name>
</gene>
<reference evidence="1 2" key="1">
    <citation type="journal article" date="2022" name="New Phytol.">
        <title>Ecological generalism drives hyperdiversity of secondary metabolite gene clusters in xylarialean endophytes.</title>
        <authorList>
            <person name="Franco M.E.E."/>
            <person name="Wisecaver J.H."/>
            <person name="Arnold A.E."/>
            <person name="Ju Y.M."/>
            <person name="Slot J.C."/>
            <person name="Ahrendt S."/>
            <person name="Moore L.P."/>
            <person name="Eastman K.E."/>
            <person name="Scott K."/>
            <person name="Konkel Z."/>
            <person name="Mondo S.J."/>
            <person name="Kuo A."/>
            <person name="Hayes R.D."/>
            <person name="Haridas S."/>
            <person name="Andreopoulos B."/>
            <person name="Riley R."/>
            <person name="LaButti K."/>
            <person name="Pangilinan J."/>
            <person name="Lipzen A."/>
            <person name="Amirebrahimi M."/>
            <person name="Yan J."/>
            <person name="Adam C."/>
            <person name="Keymanesh K."/>
            <person name="Ng V."/>
            <person name="Louie K."/>
            <person name="Northen T."/>
            <person name="Drula E."/>
            <person name="Henrissat B."/>
            <person name="Hsieh H.M."/>
            <person name="Youens-Clark K."/>
            <person name="Lutzoni F."/>
            <person name="Miadlikowska J."/>
            <person name="Eastwood D.C."/>
            <person name="Hamelin R.C."/>
            <person name="Grigoriev I.V."/>
            <person name="U'Ren J.M."/>
        </authorList>
    </citation>
    <scope>NUCLEOTIDE SEQUENCE [LARGE SCALE GENOMIC DNA]</scope>
    <source>
        <strain evidence="1 2">ER1909</strain>
    </source>
</reference>
<organism evidence="1 2">
    <name type="scientific">Hypoxylon rubiginosum</name>
    <dbReference type="NCBI Taxonomy" id="110542"/>
    <lineage>
        <taxon>Eukaryota</taxon>
        <taxon>Fungi</taxon>
        <taxon>Dikarya</taxon>
        <taxon>Ascomycota</taxon>
        <taxon>Pezizomycotina</taxon>
        <taxon>Sordariomycetes</taxon>
        <taxon>Xylariomycetidae</taxon>
        <taxon>Xylariales</taxon>
        <taxon>Hypoxylaceae</taxon>
        <taxon>Hypoxylon</taxon>
    </lineage>
</organism>
<evidence type="ECO:0000313" key="1">
    <source>
        <dbReference type="EMBL" id="KAI6085889.1"/>
    </source>
</evidence>
<evidence type="ECO:0000313" key="2">
    <source>
        <dbReference type="Proteomes" id="UP001497680"/>
    </source>
</evidence>
<keyword evidence="2" id="KW-1185">Reference proteome</keyword>
<protein>
    <submittedName>
        <fullName evidence="1">FSP1</fullName>
    </submittedName>
</protein>
<sequence length="2575" mass="279315">MSTSNGSWANEPIAIVGMSCKFAGDATSPEKLWKMLVEGRGAWTEIPSSRFNLEGAYHPNSEKISTTSVRGGYFLDEDLGLFDAGFFNFSAETAATLDPQFRLQLESVYEALENAGLPLSKVAGSNTSVFAGIFFHDYKDSITRDEENLYRFFPTGTGSAMASNRISHFYDLRGASMTIDTGCSTTLVALHQAVQSLRSGEADMSIVNGANVLLNSDMFKTMNSLGFLSPDGKSFAFDSRANGYGRGEGVAAVVLKRLKDAVAAGDPIRAVIRESLLNQDGKTDTITAPSQEAQEMLMRDCYRNAGLNPAETQYFEAHGTGTQTGDPIEARAIHSIFRSGTPSSEPLLIGSVKTNVGHTETTSGLASIIKTVLAMEKGVIPPSINFKKPNPKLALDEWRLKVVTELQQWPSTPDGIRRASVNNFGYGGSNSHVILENGHRHTIKRAGTNGVNRHSIHDHNTKLLIVSAKDENSCLKIVSNLKEYLEQNRPTDVVPFLESLVYTLGQRRTVFPWVAVHPVSYTQDIDGVIQALESPKFKPSRTTRKPRIGMVFTGQGAQWHAMGRELISSYHVFKASLEEADGYLKELGSGWSLMEELSRDADTSRVNDTGLSIPICVALQISLVCLLRAWGVVPTAVTSHSSGEIAAAYAAGAIGYRNAMAIAYYRSVMAADTSLRVAVKGGMIAIGLGLEDTERYLERLTSGGKAVIACVNSPSSITVAGDLSAIEEIETMAKADSVFARRLKVDTGYHSHHMQPIAGPYLKALRNTPTEEMGNDLLDSVAFSSPVTGGRIISADEIADPEHWVGSLIKPVQFIDAFTDMVLGDIDPSGSSVDAIIEVGPHTALGGPIRQILELPEFNGLQLPYFGCLVRNANARDSMQALAASLLREGYPLNMEAINFPLGKSSEVRVLTDLPSYPWNHQKRHWAESRLNRAIRDRTQQPHDLLGSPIPAVNIDSPTWRQIVRVTEIPWIRDHVVQSNILYPGAGYICLAIEAMNQITNTEAGRPNPKQIAGYRIRDVDILQGLVVPDNADGIEIQTSLRPTSEKAIGVRGWKHFEVCSVTSDNRWTQHAKGMISVEYEEPTKAPLARIVDERNSAITGYARIINPADLFANLRSVGINHGPKFQNIKSIVQSGKEPRSEATIEVADTLVPNDLPRNHVLHPTTLDSIVTAAYSALPGVGAHEESAKVPRSIEKIWISSKISREAGHSFKAYSSISHSDSNMVQADVSLIDGDDDRFPSDGLPVLEIQGLSYQSLGRSALREQSKPWEKEVCSKIEWAPDVSLASVAAFDSIKKQLSHGVDPVEDDIIIDLRRVCLYYIKEALAVLSHSDMARFEVHHTQYYEWMQDQVKRASAGLLGPGSANWTLDSLPERQRRIGLAAKASVDGEMVQRLGPHIAGILRREVAPLELMMEDELLYNYYGNTLKSERCSSQLADLMRRVIHKNPRARILEIGAGTGGGTQAILRTLGNTESGGPLAASYHFTDVSTGFFDAARQKFQAWGDLITFDKLDIELDPAAQGFELGSYDIVISCECLHATKSMARTMANVRSLMKPGATLLLVETTQDQLDLQFIFGLLPGWWLSEEPERKSSPSLSVPFWDQVLKRAGFTGIDIEIPDSESDMYSISIMMSTAAMPQSPKLSSQDIMIVTSGNAYPVKWMESLRRSISAGGALPAVHSLESMATMATACRGKICVFVGELDQPILYNPKTPEFEAIKALAINCKGLLWVTRGGSVDCEDPKVSLAPGFVRSLRNEYVGRRYLTLDLDPNAPRWYEDGTSTIAQVLKAGFGTLSGGNVDAAPADFEYAERDGVLLIPRFYKDVDRNKFVSPDVVDLSEPANVLVEPLHQSNRPLRMEVATPGLLDTLAFVDDPFAITHGDSLPPEMVEINPKAWGVNFRDVMVALGQLKQKVMGVECAGIITRVGSRAAAHGYAVGDHVFCMLRGPSFSSRARIEWTGVMHMPAGLSFEHAASIPIIYGTAYYSFVNVAHLQPGQSVLIHAAAGGVGQAAIVLAKHLGAEIFATVGSPEKRELIIQKYGIPEDHIFNSRDTSFAAGVLAATGGRGVDVVLNSLAGPLLQESFNALAPFGHFVEIGKRDLEMNSTLEMHPFSHHVSFSSIDILRLLEERGRVIHRVLADTARLIEDGVIKPINPITVYPMAEAVDAMRLLQAGRHMGKVVLSVGPQEMVKVRPQSPRAKLSPTASYLLIGGVGGIGRSTAHWMATHGAKNLILLSRSAGTNKNTAAFVAELEDAGCRVKAISCDVTDPIDLSGALGICAEEGFPQIKGVIQGAMVLQDSILEQMTIADYKAAVRPKVNGTRNLHREFQHADLDFFIMFSSISGLMGLASQSNYSAGGSYEDALAQWRVKQGLPAVSIDLGAVKAVGYVAETGSVAARVERIGHRLLDEELVLGALESAILSPYDAQIVLGINSGPGHHWDPDGESQVGRDARFQALKYHQGQQGGGGRNGNEPGLGSLGSQLAEVASREEAVSLVGQAIAEKLSEIFMLPIGDIDLAKPPAQYGVDSLVAVELRNMLALQAAAEISIFGIMQCASLAALASDVVMKSGHLEAALLVA</sequence>
<name>A0ACC0CZQ1_9PEZI</name>
<comment type="caution">
    <text evidence="1">The sequence shown here is derived from an EMBL/GenBank/DDBJ whole genome shotgun (WGS) entry which is preliminary data.</text>
</comment>